<accession>A0A182P506</accession>
<keyword evidence="2" id="KW-1185">Reference proteome</keyword>
<dbReference type="Proteomes" id="UP000075885">
    <property type="component" value="Unassembled WGS sequence"/>
</dbReference>
<dbReference type="EnsemblMetazoa" id="AEPI001993-RA">
    <property type="protein sequence ID" value="AEPI001993-PA"/>
    <property type="gene ID" value="AEPI001993"/>
</dbReference>
<evidence type="ECO:0000313" key="1">
    <source>
        <dbReference type="EnsemblMetazoa" id="AEPI001993-PA"/>
    </source>
</evidence>
<proteinExistence type="predicted"/>
<evidence type="ECO:0000313" key="2">
    <source>
        <dbReference type="Proteomes" id="UP000075885"/>
    </source>
</evidence>
<dbReference type="VEuPathDB" id="VectorBase:AEPI001993"/>
<dbReference type="AlphaFoldDB" id="A0A182P506"/>
<name>A0A182P506_9DIPT</name>
<reference evidence="1" key="2">
    <citation type="submission" date="2020-05" db="UniProtKB">
        <authorList>
            <consortium name="EnsemblMetazoa"/>
        </authorList>
    </citation>
    <scope>IDENTIFICATION</scope>
    <source>
        <strain evidence="1">Epiroticus2</strain>
    </source>
</reference>
<organism evidence="1 2">
    <name type="scientific">Anopheles epiroticus</name>
    <dbReference type="NCBI Taxonomy" id="199890"/>
    <lineage>
        <taxon>Eukaryota</taxon>
        <taxon>Metazoa</taxon>
        <taxon>Ecdysozoa</taxon>
        <taxon>Arthropoda</taxon>
        <taxon>Hexapoda</taxon>
        <taxon>Insecta</taxon>
        <taxon>Pterygota</taxon>
        <taxon>Neoptera</taxon>
        <taxon>Endopterygota</taxon>
        <taxon>Diptera</taxon>
        <taxon>Nematocera</taxon>
        <taxon>Culicoidea</taxon>
        <taxon>Culicidae</taxon>
        <taxon>Anophelinae</taxon>
        <taxon>Anopheles</taxon>
    </lineage>
</organism>
<sequence length="112" mass="12890">MPRADMFAWLKKIRPKCILSGKTSAWRVRATLHGGIVRYDHTLYTLHPADAGYDAGRVDHILTVHVVCGQRGQLQERRARIDQQIDTITRQQFALGRVSLDRFRSTARKHLL</sequence>
<reference evidence="2" key="1">
    <citation type="submission" date="2013-03" db="EMBL/GenBank/DDBJ databases">
        <title>The Genome Sequence of Anopheles epiroticus epiroticus2.</title>
        <authorList>
            <consortium name="The Broad Institute Genomics Platform"/>
            <person name="Neafsey D.E."/>
            <person name="Howell P."/>
            <person name="Walker B."/>
            <person name="Young S.K."/>
            <person name="Zeng Q."/>
            <person name="Gargeya S."/>
            <person name="Fitzgerald M."/>
            <person name="Haas B."/>
            <person name="Abouelleil A."/>
            <person name="Allen A.W."/>
            <person name="Alvarado L."/>
            <person name="Arachchi H.M."/>
            <person name="Berlin A.M."/>
            <person name="Chapman S.B."/>
            <person name="Gainer-Dewar J."/>
            <person name="Goldberg J."/>
            <person name="Griggs A."/>
            <person name="Gujja S."/>
            <person name="Hansen M."/>
            <person name="Howarth C."/>
            <person name="Imamovic A."/>
            <person name="Ireland A."/>
            <person name="Larimer J."/>
            <person name="McCowan C."/>
            <person name="Murphy C."/>
            <person name="Pearson M."/>
            <person name="Poon T.W."/>
            <person name="Priest M."/>
            <person name="Roberts A."/>
            <person name="Saif S."/>
            <person name="Shea T."/>
            <person name="Sisk P."/>
            <person name="Sykes S."/>
            <person name="Wortman J."/>
            <person name="Nusbaum C."/>
            <person name="Birren B."/>
        </authorList>
    </citation>
    <scope>NUCLEOTIDE SEQUENCE [LARGE SCALE GENOMIC DNA]</scope>
    <source>
        <strain evidence="2">Epiroticus2</strain>
    </source>
</reference>
<protein>
    <submittedName>
        <fullName evidence="1">Uncharacterized protein</fullName>
    </submittedName>
</protein>